<evidence type="ECO:0000313" key="2">
    <source>
        <dbReference type="EMBL" id="SFR56812.1"/>
    </source>
</evidence>
<organism evidence="2 3">
    <name type="scientific">Litoreibacter janthinus</name>
    <dbReference type="NCBI Taxonomy" id="670154"/>
    <lineage>
        <taxon>Bacteria</taxon>
        <taxon>Pseudomonadati</taxon>
        <taxon>Pseudomonadota</taxon>
        <taxon>Alphaproteobacteria</taxon>
        <taxon>Rhodobacterales</taxon>
        <taxon>Roseobacteraceae</taxon>
        <taxon>Litoreibacter</taxon>
    </lineage>
</organism>
<proteinExistence type="predicted"/>
<keyword evidence="3" id="KW-1185">Reference proteome</keyword>
<evidence type="ECO:0000256" key="1">
    <source>
        <dbReference type="SAM" id="SignalP"/>
    </source>
</evidence>
<feature type="chain" id="PRO_5011510707" evidence="1">
    <location>
        <begin position="20"/>
        <end position="99"/>
    </location>
</feature>
<dbReference type="OrthoDB" id="7866962at2"/>
<dbReference type="RefSeq" id="WP_090218932.1">
    <property type="nucleotide sequence ID" value="NZ_FOYO01000001.1"/>
</dbReference>
<name>A0A1I6HQS7_9RHOB</name>
<dbReference type="EMBL" id="FOYO01000001">
    <property type="protein sequence ID" value="SFR56812.1"/>
    <property type="molecule type" value="Genomic_DNA"/>
</dbReference>
<dbReference type="Proteomes" id="UP000199658">
    <property type="component" value="Unassembled WGS sequence"/>
</dbReference>
<gene>
    <name evidence="2" type="ORF">SAMN04488002_3279</name>
</gene>
<protein>
    <submittedName>
        <fullName evidence="2">Uncharacterized protein</fullName>
    </submittedName>
</protein>
<sequence>MKLIAFTTALALAAAPVLAGSPAEEFDMKNAGSNASAAAYETAVLKLSGDDIDNRIVVIDAPQVSRNSQGHIQLARDLGVSPDTYSTAELARMFIGAHD</sequence>
<dbReference type="STRING" id="670154.SAMN04488002_3279"/>
<accession>A0A1I6HQS7</accession>
<feature type="signal peptide" evidence="1">
    <location>
        <begin position="1"/>
        <end position="19"/>
    </location>
</feature>
<keyword evidence="1" id="KW-0732">Signal</keyword>
<reference evidence="3" key="1">
    <citation type="submission" date="2016-10" db="EMBL/GenBank/DDBJ databases">
        <authorList>
            <person name="Varghese N."/>
            <person name="Submissions S."/>
        </authorList>
    </citation>
    <scope>NUCLEOTIDE SEQUENCE [LARGE SCALE GENOMIC DNA]</scope>
    <source>
        <strain evidence="3">DSM 26921</strain>
    </source>
</reference>
<dbReference type="AlphaFoldDB" id="A0A1I6HQS7"/>
<evidence type="ECO:0000313" key="3">
    <source>
        <dbReference type="Proteomes" id="UP000199658"/>
    </source>
</evidence>